<keyword evidence="2" id="KW-1003">Cell membrane</keyword>
<comment type="caution">
    <text evidence="8">The sequence shown here is derived from an EMBL/GenBank/DDBJ whole genome shotgun (WGS) entry which is preliminary data.</text>
</comment>
<feature type="compositionally biased region" description="Gly residues" evidence="6">
    <location>
        <begin position="293"/>
        <end position="302"/>
    </location>
</feature>
<sequence>MTPEMRGHPMHEHGGGAFSLETFLPLAAVGLIAACYLALWWRGRRRNPARGPGRTRAAAFLTGCALLAIALSGPVDAFAGRDFRGHMLQHLIIGMYAPPALVLGAPITVLLRAVPASRARRLTGVLRSLPLRILAHPVTALVLSAGTLPLVYFTPLYNATMEDAGLHMALHVHFLLSGCLFAWVIAGPDPAPSRPGVLARLVVLGVAVAVHATVSQLVYGGFLIDIHAPIAQVRGGAELMYYGGDIAELLLAFALVATWRPAHRPAERPVPAFSGSIDPGSAGRESRAKPFTGAGGRAGQGVSGESWPG</sequence>
<evidence type="ECO:0000256" key="4">
    <source>
        <dbReference type="ARBA" id="ARBA00022989"/>
    </source>
</evidence>
<evidence type="ECO:0000256" key="2">
    <source>
        <dbReference type="ARBA" id="ARBA00022475"/>
    </source>
</evidence>
<reference evidence="8 9" key="1">
    <citation type="submission" date="2020-08" db="EMBL/GenBank/DDBJ databases">
        <title>Sequencing the genomes of 1000 actinobacteria strains.</title>
        <authorList>
            <person name="Klenk H.-P."/>
        </authorList>
    </citation>
    <scope>NUCLEOTIDE SEQUENCE [LARGE SCALE GENOMIC DNA]</scope>
    <source>
        <strain evidence="8 9">DSM 43675</strain>
    </source>
</reference>
<keyword evidence="3 7" id="KW-0812">Transmembrane</keyword>
<dbReference type="GO" id="GO:0005886">
    <property type="term" value="C:plasma membrane"/>
    <property type="evidence" value="ECO:0007669"/>
    <property type="project" value="UniProtKB-SubCell"/>
</dbReference>
<feature type="transmembrane region" description="Helical" evidence="7">
    <location>
        <begin position="197"/>
        <end position="219"/>
    </location>
</feature>
<organism evidence="8 9">
    <name type="scientific">Actinomadura coerulea</name>
    <dbReference type="NCBI Taxonomy" id="46159"/>
    <lineage>
        <taxon>Bacteria</taxon>
        <taxon>Bacillati</taxon>
        <taxon>Actinomycetota</taxon>
        <taxon>Actinomycetes</taxon>
        <taxon>Streptosporangiales</taxon>
        <taxon>Thermomonosporaceae</taxon>
        <taxon>Actinomadura</taxon>
    </lineage>
</organism>
<evidence type="ECO:0000256" key="6">
    <source>
        <dbReference type="SAM" id="MobiDB-lite"/>
    </source>
</evidence>
<evidence type="ECO:0000256" key="3">
    <source>
        <dbReference type="ARBA" id="ARBA00022692"/>
    </source>
</evidence>
<comment type="subcellular location">
    <subcellularLocation>
        <location evidence="1">Cell membrane</location>
        <topology evidence="1">Multi-pass membrane protein</topology>
    </subcellularLocation>
</comment>
<keyword evidence="5 7" id="KW-0472">Membrane</keyword>
<name>A0A7X0G161_9ACTN</name>
<protein>
    <submittedName>
        <fullName evidence="8">Putative membrane protein</fullName>
    </submittedName>
</protein>
<feature type="transmembrane region" description="Helical" evidence="7">
    <location>
        <begin position="133"/>
        <end position="152"/>
    </location>
</feature>
<feature type="transmembrane region" description="Helical" evidence="7">
    <location>
        <begin position="91"/>
        <end position="113"/>
    </location>
</feature>
<dbReference type="EMBL" id="JACHMQ010000001">
    <property type="protein sequence ID" value="MBB6396775.1"/>
    <property type="molecule type" value="Genomic_DNA"/>
</dbReference>
<evidence type="ECO:0000313" key="9">
    <source>
        <dbReference type="Proteomes" id="UP000546324"/>
    </source>
</evidence>
<evidence type="ECO:0000313" key="8">
    <source>
        <dbReference type="EMBL" id="MBB6396775.1"/>
    </source>
</evidence>
<dbReference type="AlphaFoldDB" id="A0A7X0G161"/>
<feature type="transmembrane region" description="Helical" evidence="7">
    <location>
        <begin position="53"/>
        <end position="71"/>
    </location>
</feature>
<proteinExistence type="predicted"/>
<dbReference type="PROSITE" id="PS51257">
    <property type="entry name" value="PROKAR_LIPOPROTEIN"/>
    <property type="match status" value="1"/>
</dbReference>
<feature type="region of interest" description="Disordered" evidence="6">
    <location>
        <begin position="270"/>
        <end position="309"/>
    </location>
</feature>
<accession>A0A7X0G161</accession>
<feature type="transmembrane region" description="Helical" evidence="7">
    <location>
        <begin position="23"/>
        <end position="41"/>
    </location>
</feature>
<dbReference type="Pfam" id="PF09678">
    <property type="entry name" value="Caa3_CtaG"/>
    <property type="match status" value="1"/>
</dbReference>
<evidence type="ECO:0000256" key="1">
    <source>
        <dbReference type="ARBA" id="ARBA00004651"/>
    </source>
</evidence>
<evidence type="ECO:0000256" key="5">
    <source>
        <dbReference type="ARBA" id="ARBA00023136"/>
    </source>
</evidence>
<keyword evidence="9" id="KW-1185">Reference proteome</keyword>
<feature type="transmembrane region" description="Helical" evidence="7">
    <location>
        <begin position="164"/>
        <end position="185"/>
    </location>
</feature>
<dbReference type="InterPro" id="IPR019108">
    <property type="entry name" value="Caa3_assmbl_CtaG-rel"/>
</dbReference>
<keyword evidence="4 7" id="KW-1133">Transmembrane helix</keyword>
<evidence type="ECO:0000256" key="7">
    <source>
        <dbReference type="SAM" id="Phobius"/>
    </source>
</evidence>
<dbReference type="Proteomes" id="UP000546324">
    <property type="component" value="Unassembled WGS sequence"/>
</dbReference>
<gene>
    <name evidence="8" type="ORF">BKA00_003689</name>
</gene>
<dbReference type="RefSeq" id="WP_230298540.1">
    <property type="nucleotide sequence ID" value="NZ_JACHMQ010000001.1"/>
</dbReference>